<evidence type="ECO:0000313" key="2">
    <source>
        <dbReference type="Proteomes" id="UP001293718"/>
    </source>
</evidence>
<comment type="caution">
    <text evidence="1">The sequence shown here is derived from an EMBL/GenBank/DDBJ whole genome shotgun (WGS) entry which is preliminary data.</text>
</comment>
<reference evidence="1 2" key="1">
    <citation type="submission" date="2023-11" db="EMBL/GenBank/DDBJ databases">
        <title>Draft genome of Azohydromonas lata strain H1 (DSM1123), a polyhydroxyalkanoate producer.</title>
        <authorList>
            <person name="Traversa D."/>
            <person name="D'Addabbo P."/>
            <person name="Pazzani C."/>
            <person name="Manzari C."/>
            <person name="Chiara M."/>
            <person name="Scrascia M."/>
        </authorList>
    </citation>
    <scope>NUCLEOTIDE SEQUENCE [LARGE SCALE GENOMIC DNA]</scope>
    <source>
        <strain evidence="1 2">H1</strain>
    </source>
</reference>
<proteinExistence type="predicted"/>
<organism evidence="1 2">
    <name type="scientific">Azohydromonas lata</name>
    <dbReference type="NCBI Taxonomy" id="45677"/>
    <lineage>
        <taxon>Bacteria</taxon>
        <taxon>Pseudomonadati</taxon>
        <taxon>Pseudomonadota</taxon>
        <taxon>Betaproteobacteria</taxon>
        <taxon>Burkholderiales</taxon>
        <taxon>Sphaerotilaceae</taxon>
        <taxon>Azohydromonas</taxon>
    </lineage>
</organism>
<evidence type="ECO:0000313" key="1">
    <source>
        <dbReference type="EMBL" id="MDZ5456717.1"/>
    </source>
</evidence>
<keyword evidence="2" id="KW-1185">Reference proteome</keyword>
<name>A0ABU5IC76_9BURK</name>
<dbReference type="Proteomes" id="UP001293718">
    <property type="component" value="Unassembled WGS sequence"/>
</dbReference>
<accession>A0ABU5IC76</accession>
<dbReference type="RefSeq" id="WP_322465171.1">
    <property type="nucleotide sequence ID" value="NZ_JAXOJX010000011.1"/>
</dbReference>
<gene>
    <name evidence="1" type="ORF">SM757_09020</name>
</gene>
<protein>
    <submittedName>
        <fullName evidence="1">Uncharacterized protein</fullName>
    </submittedName>
</protein>
<dbReference type="EMBL" id="JAXOJX010000011">
    <property type="protein sequence ID" value="MDZ5456717.1"/>
    <property type="molecule type" value="Genomic_DNA"/>
</dbReference>
<sequence>MKALFFWVSVFDTDKLSYAVMSRNGALKESRAMAGVVWLPH</sequence>